<protein>
    <recommendedName>
        <fullName evidence="4">RRM domain-containing protein</fullName>
    </recommendedName>
</protein>
<dbReference type="VEuPathDB" id="FungiDB:DNF11_3050"/>
<dbReference type="GO" id="GO:0003729">
    <property type="term" value="F:mRNA binding"/>
    <property type="evidence" value="ECO:0007669"/>
    <property type="project" value="TreeGrafter"/>
</dbReference>
<proteinExistence type="predicted"/>
<evidence type="ECO:0000256" key="3">
    <source>
        <dbReference type="SAM" id="MobiDB-lite"/>
    </source>
</evidence>
<evidence type="ECO:0000256" key="1">
    <source>
        <dbReference type="ARBA" id="ARBA00022884"/>
    </source>
</evidence>
<dbReference type="InterPro" id="IPR035979">
    <property type="entry name" value="RBD_domain_sf"/>
</dbReference>
<dbReference type="InterPro" id="IPR000504">
    <property type="entry name" value="RRM_dom"/>
</dbReference>
<feature type="region of interest" description="Disordered" evidence="3">
    <location>
        <begin position="1"/>
        <end position="30"/>
    </location>
</feature>
<feature type="region of interest" description="Disordered" evidence="3">
    <location>
        <begin position="170"/>
        <end position="212"/>
    </location>
</feature>
<dbReference type="PROSITE" id="PS50102">
    <property type="entry name" value="RRM"/>
    <property type="match status" value="1"/>
</dbReference>
<dbReference type="Proteomes" id="UP000269793">
    <property type="component" value="Chromosome V"/>
</dbReference>
<evidence type="ECO:0000313" key="6">
    <source>
        <dbReference type="Proteomes" id="UP000269793"/>
    </source>
</evidence>
<dbReference type="EMBL" id="CP033152">
    <property type="protein sequence ID" value="AYO44000.1"/>
    <property type="molecule type" value="Genomic_DNA"/>
</dbReference>
<feature type="compositionally biased region" description="Basic and acidic residues" evidence="3">
    <location>
        <begin position="121"/>
        <end position="131"/>
    </location>
</feature>
<dbReference type="STRING" id="425264.A0A3G2S7Z6"/>
<name>A0A3G2S7Z6_MALR7</name>
<dbReference type="AlphaFoldDB" id="A0A3G2S7Z6"/>
<dbReference type="GO" id="GO:0005634">
    <property type="term" value="C:nucleus"/>
    <property type="evidence" value="ECO:0007669"/>
    <property type="project" value="TreeGrafter"/>
</dbReference>
<gene>
    <name evidence="5" type="ORF">DNF11_3050</name>
</gene>
<sequence length="212" mass="23557">MDVDMQDASSRRGANRRAAREVSIKGSSVPKPTPVIVANLVKGTSPEDVRLTFDALGRLVYVREHHVPSLGANAVAYEVAFEQRADAQAACKKYHGVLADGRVLQVTMKEARPSRRRRAPPPKEPEVSERFEEEKLPLPVLRQLAQAEAKYLAETERILRHKDAATPSLKDRLGSLPLAERLALAGPRTSAQKRRRTKQRRVQKKAGGMDVD</sequence>
<feature type="compositionally biased region" description="Basic residues" evidence="3">
    <location>
        <begin position="191"/>
        <end position="204"/>
    </location>
</feature>
<keyword evidence="6" id="KW-1185">Reference proteome</keyword>
<organism evidence="5 6">
    <name type="scientific">Malassezia restricta (strain ATCC 96810 / NBRC 103918 / CBS 7877)</name>
    <name type="common">Seborrheic dermatitis infection agent</name>
    <dbReference type="NCBI Taxonomy" id="425264"/>
    <lineage>
        <taxon>Eukaryota</taxon>
        <taxon>Fungi</taxon>
        <taxon>Dikarya</taxon>
        <taxon>Basidiomycota</taxon>
        <taxon>Ustilaginomycotina</taxon>
        <taxon>Malasseziomycetes</taxon>
        <taxon>Malasseziales</taxon>
        <taxon>Malasseziaceae</taxon>
        <taxon>Malassezia</taxon>
    </lineage>
</organism>
<accession>A0A3G2S7Z6</accession>
<dbReference type="PANTHER" id="PTHR19965:SF82">
    <property type="entry name" value="THO COMPLEX SUBUNIT 4"/>
    <property type="match status" value="1"/>
</dbReference>
<evidence type="ECO:0000256" key="2">
    <source>
        <dbReference type="PROSITE-ProRule" id="PRU00176"/>
    </source>
</evidence>
<keyword evidence="1 2" id="KW-0694">RNA-binding</keyword>
<dbReference type="OrthoDB" id="6159137at2759"/>
<feature type="domain" description="RRM" evidence="4">
    <location>
        <begin position="33"/>
        <end position="111"/>
    </location>
</feature>
<dbReference type="PANTHER" id="PTHR19965">
    <property type="entry name" value="RNA AND EXPORT FACTOR BINDING PROTEIN"/>
    <property type="match status" value="1"/>
</dbReference>
<dbReference type="InterPro" id="IPR012677">
    <property type="entry name" value="Nucleotide-bd_a/b_plait_sf"/>
</dbReference>
<dbReference type="InterPro" id="IPR051229">
    <property type="entry name" value="ALYREF_mRNA_export"/>
</dbReference>
<evidence type="ECO:0000313" key="5">
    <source>
        <dbReference type="EMBL" id="AYO44000.1"/>
    </source>
</evidence>
<dbReference type="SUPFAM" id="SSF54928">
    <property type="entry name" value="RNA-binding domain, RBD"/>
    <property type="match status" value="1"/>
</dbReference>
<evidence type="ECO:0000259" key="4">
    <source>
        <dbReference type="PROSITE" id="PS50102"/>
    </source>
</evidence>
<dbReference type="Gene3D" id="3.30.70.330">
    <property type="match status" value="1"/>
</dbReference>
<feature type="region of interest" description="Disordered" evidence="3">
    <location>
        <begin position="109"/>
        <end position="131"/>
    </location>
</feature>
<reference evidence="5 6" key="1">
    <citation type="submission" date="2018-10" db="EMBL/GenBank/DDBJ databases">
        <title>Complete genome sequence of Malassezia restricta CBS 7877.</title>
        <authorList>
            <person name="Morand S.C."/>
            <person name="Bertignac M."/>
            <person name="Iltis A."/>
            <person name="Kolder I."/>
            <person name="Pirovano W."/>
            <person name="Jourdain R."/>
            <person name="Clavaud C."/>
        </authorList>
    </citation>
    <scope>NUCLEOTIDE SEQUENCE [LARGE SCALE GENOMIC DNA]</scope>
    <source>
        <strain evidence="5 6">CBS 7877</strain>
    </source>
</reference>